<comment type="caution">
    <text evidence="5">The sequence shown here is derived from an EMBL/GenBank/DDBJ whole genome shotgun (WGS) entry which is preliminary data.</text>
</comment>
<dbReference type="CDD" id="cd00029">
    <property type="entry name" value="C1"/>
    <property type="match status" value="1"/>
</dbReference>
<dbReference type="SUPFAM" id="SSF57889">
    <property type="entry name" value="Cysteine-rich domain"/>
    <property type="match status" value="1"/>
</dbReference>
<evidence type="ECO:0000259" key="4">
    <source>
        <dbReference type="PROSITE" id="PS50081"/>
    </source>
</evidence>
<dbReference type="EMBL" id="CADEAL010000469">
    <property type="protein sequence ID" value="CAB1420636.1"/>
    <property type="molecule type" value="Genomic_DNA"/>
</dbReference>
<dbReference type="PANTHER" id="PTHR33480:SF1">
    <property type="entry name" value="TYR RECOMBINASE DOMAIN-CONTAINING PROTEIN"/>
    <property type="match status" value="1"/>
</dbReference>
<keyword evidence="6" id="KW-1185">Reference proteome</keyword>
<feature type="region of interest" description="Disordered" evidence="3">
    <location>
        <begin position="324"/>
        <end position="351"/>
    </location>
</feature>
<accession>A0A9N7TWW2</accession>
<evidence type="ECO:0000256" key="1">
    <source>
        <dbReference type="ARBA" id="ARBA00022723"/>
    </source>
</evidence>
<dbReference type="PROSITE" id="PS50081">
    <property type="entry name" value="ZF_DAG_PE_2"/>
    <property type="match status" value="1"/>
</dbReference>
<feature type="region of interest" description="Disordered" evidence="3">
    <location>
        <begin position="200"/>
        <end position="220"/>
    </location>
</feature>
<organism evidence="5 6">
    <name type="scientific">Pleuronectes platessa</name>
    <name type="common">European plaice</name>
    <dbReference type="NCBI Taxonomy" id="8262"/>
    <lineage>
        <taxon>Eukaryota</taxon>
        <taxon>Metazoa</taxon>
        <taxon>Chordata</taxon>
        <taxon>Craniata</taxon>
        <taxon>Vertebrata</taxon>
        <taxon>Euteleostomi</taxon>
        <taxon>Actinopterygii</taxon>
        <taxon>Neopterygii</taxon>
        <taxon>Teleostei</taxon>
        <taxon>Neoteleostei</taxon>
        <taxon>Acanthomorphata</taxon>
        <taxon>Carangaria</taxon>
        <taxon>Pleuronectiformes</taxon>
        <taxon>Pleuronectoidei</taxon>
        <taxon>Pleuronectidae</taxon>
        <taxon>Pleuronectes</taxon>
    </lineage>
</organism>
<evidence type="ECO:0000256" key="2">
    <source>
        <dbReference type="ARBA" id="ARBA00022833"/>
    </source>
</evidence>
<dbReference type="InterPro" id="IPR046349">
    <property type="entry name" value="C1-like_sf"/>
</dbReference>
<feature type="compositionally biased region" description="Polar residues" evidence="3">
    <location>
        <begin position="324"/>
        <end position="336"/>
    </location>
</feature>
<proteinExistence type="predicted"/>
<feature type="domain" description="Phorbol-ester/DAG-type" evidence="4">
    <location>
        <begin position="123"/>
        <end position="172"/>
    </location>
</feature>
<dbReference type="Proteomes" id="UP001153269">
    <property type="component" value="Unassembled WGS sequence"/>
</dbReference>
<dbReference type="AlphaFoldDB" id="A0A9N7TWW2"/>
<keyword evidence="1" id="KW-0479">Metal-binding</keyword>
<reference evidence="5" key="1">
    <citation type="submission" date="2020-03" db="EMBL/GenBank/DDBJ databases">
        <authorList>
            <person name="Weist P."/>
        </authorList>
    </citation>
    <scope>NUCLEOTIDE SEQUENCE</scope>
</reference>
<protein>
    <recommendedName>
        <fullName evidence="4">Phorbol-ester/DAG-type domain-containing protein</fullName>
    </recommendedName>
</protein>
<keyword evidence="2" id="KW-0862">Zinc</keyword>
<evidence type="ECO:0000313" key="6">
    <source>
        <dbReference type="Proteomes" id="UP001153269"/>
    </source>
</evidence>
<gene>
    <name evidence="5" type="ORF">PLEPLA_LOCUS8511</name>
</gene>
<sequence length="419" mass="46449">MTTERGQIEMSASNLNQRSPVLDPLTRIAQMTTERGQIEMSASNLNQRSPVLDPLTRIAQMTTERGQIEMSASNLNQRSPVLDPLTRIAQMTTERGQIEMSASNLNQRSPVLDPLTRIAQCPKHHLVCATIGSLDKCVQCVGPVSSKWLGYQCKVCSGVWHKSCLRRINDNLQHHSKGQQFSECPEGELSSDQENMSDMEYVPDSESQEDEEDEDNEDSDARVPFIDFYRLPVPTTQLAKISKLLLTMEKGHLSSLQGKSLDEIELEEELALTDTEAKDSEGESDESDTAVTASEGGNAEPVGAALASTLTEQVQETADLAGTVSSTVDETASPSEGKTHQEHHSRKVKKKIWSKAEEAAVMRHFKAYILKGRLATKHECSHCKMVEGSVLAQRTVQNIRDFVRNRGTTAKRKAEQQKL</sequence>
<name>A0A9N7TWW2_PLEPL</name>
<evidence type="ECO:0000256" key="3">
    <source>
        <dbReference type="SAM" id="MobiDB-lite"/>
    </source>
</evidence>
<feature type="region of interest" description="Disordered" evidence="3">
    <location>
        <begin position="274"/>
        <end position="299"/>
    </location>
</feature>
<dbReference type="PANTHER" id="PTHR33480">
    <property type="entry name" value="SET DOMAIN-CONTAINING PROTEIN-RELATED"/>
    <property type="match status" value="1"/>
</dbReference>
<evidence type="ECO:0000313" key="5">
    <source>
        <dbReference type="EMBL" id="CAB1420636.1"/>
    </source>
</evidence>
<feature type="compositionally biased region" description="Acidic residues" evidence="3">
    <location>
        <begin position="200"/>
        <end position="218"/>
    </location>
</feature>
<dbReference type="GO" id="GO:0046872">
    <property type="term" value="F:metal ion binding"/>
    <property type="evidence" value="ECO:0007669"/>
    <property type="project" value="UniProtKB-KW"/>
</dbReference>
<dbReference type="InterPro" id="IPR002219">
    <property type="entry name" value="PKC_DAG/PE"/>
</dbReference>